<dbReference type="AlphaFoldDB" id="A0A6C0IDW4"/>
<sequence length="283" mass="32078">MESSTTASEGPTVLFGKTGSNPLPMLEKLWNFYSSKGNKTVFLNVGTSSSPLAELECAESLGCPLHIVEPVQENRDLWNKVVDILKSRKNTEETTCDFTSNVSSKWVLAKNLHIYGSLPFFYDGLVQINNVMIETVSFKQFVNNICNKMNITEENHRVDFVNLQINSVYERYFLYAMIDAGFRPGLVLVSYNLKPDSDLSTTQVAAHLQNVGYNLLKIEDNKFLYIFNNDNIYEIASFENTNVKNPLVNEILKASGFYDKKSTVNNETNQTNETNQRNNESTE</sequence>
<evidence type="ECO:0000256" key="1">
    <source>
        <dbReference type="SAM" id="MobiDB-lite"/>
    </source>
</evidence>
<evidence type="ECO:0008006" key="3">
    <source>
        <dbReference type="Google" id="ProtNLM"/>
    </source>
</evidence>
<feature type="compositionally biased region" description="Low complexity" evidence="1">
    <location>
        <begin position="265"/>
        <end position="283"/>
    </location>
</feature>
<dbReference type="EMBL" id="MN740165">
    <property type="protein sequence ID" value="QHT91311.1"/>
    <property type="molecule type" value="Genomic_DNA"/>
</dbReference>
<feature type="region of interest" description="Disordered" evidence="1">
    <location>
        <begin position="262"/>
        <end position="283"/>
    </location>
</feature>
<accession>A0A6C0IDW4</accession>
<proteinExistence type="predicted"/>
<protein>
    <recommendedName>
        <fullName evidence="3">Methyltransferase FkbM domain-containing protein</fullName>
    </recommendedName>
</protein>
<name>A0A6C0IDW4_9ZZZZ</name>
<organism evidence="2">
    <name type="scientific">viral metagenome</name>
    <dbReference type="NCBI Taxonomy" id="1070528"/>
    <lineage>
        <taxon>unclassified sequences</taxon>
        <taxon>metagenomes</taxon>
        <taxon>organismal metagenomes</taxon>
    </lineage>
</organism>
<reference evidence="2" key="1">
    <citation type="journal article" date="2020" name="Nature">
        <title>Giant virus diversity and host interactions through global metagenomics.</title>
        <authorList>
            <person name="Schulz F."/>
            <person name="Roux S."/>
            <person name="Paez-Espino D."/>
            <person name="Jungbluth S."/>
            <person name="Walsh D.A."/>
            <person name="Denef V.J."/>
            <person name="McMahon K.D."/>
            <person name="Konstantinidis K.T."/>
            <person name="Eloe-Fadrosh E.A."/>
            <person name="Kyrpides N.C."/>
            <person name="Woyke T."/>
        </authorList>
    </citation>
    <scope>NUCLEOTIDE SEQUENCE</scope>
    <source>
        <strain evidence="2">GVMAG-M-3300023184-77</strain>
    </source>
</reference>
<evidence type="ECO:0000313" key="2">
    <source>
        <dbReference type="EMBL" id="QHT91311.1"/>
    </source>
</evidence>